<keyword evidence="6" id="KW-1185">Reference proteome</keyword>
<dbReference type="InterPro" id="IPR044913">
    <property type="entry name" value="P_trefoil_dom_sf"/>
</dbReference>
<feature type="domain" description="P-type" evidence="4">
    <location>
        <begin position="60"/>
        <end position="108"/>
    </location>
</feature>
<evidence type="ECO:0000256" key="1">
    <source>
        <dbReference type="ARBA" id="ARBA00023157"/>
    </source>
</evidence>
<comment type="caution">
    <text evidence="2">Lacks conserved residue(s) required for the propagation of feature annotation.</text>
</comment>
<dbReference type="EMBL" id="JAODUO010000147">
    <property type="protein sequence ID" value="KAK2188015.1"/>
    <property type="molecule type" value="Genomic_DNA"/>
</dbReference>
<evidence type="ECO:0000256" key="3">
    <source>
        <dbReference type="SAM" id="Phobius"/>
    </source>
</evidence>
<dbReference type="PANTHER" id="PTHR22762">
    <property type="entry name" value="ALPHA-GLUCOSIDASE"/>
    <property type="match status" value="1"/>
</dbReference>
<feature type="transmembrane region" description="Helical" evidence="3">
    <location>
        <begin position="23"/>
        <end position="47"/>
    </location>
</feature>
<dbReference type="AlphaFoldDB" id="A0AAD9UG43"/>
<keyword evidence="3" id="KW-1133">Transmembrane helix</keyword>
<dbReference type="GO" id="GO:0004558">
    <property type="term" value="F:alpha-1,4-glucosidase activity"/>
    <property type="evidence" value="ECO:0007669"/>
    <property type="project" value="TreeGrafter"/>
</dbReference>
<dbReference type="SUPFAM" id="SSF57492">
    <property type="entry name" value="Trefoil"/>
    <property type="match status" value="1"/>
</dbReference>
<keyword evidence="3" id="KW-0472">Membrane</keyword>
<dbReference type="Proteomes" id="UP001209878">
    <property type="component" value="Unassembled WGS sequence"/>
</dbReference>
<dbReference type="SUPFAM" id="SSF74650">
    <property type="entry name" value="Galactose mutarotase-like"/>
    <property type="match status" value="1"/>
</dbReference>
<dbReference type="GO" id="GO:0005975">
    <property type="term" value="P:carbohydrate metabolic process"/>
    <property type="evidence" value="ECO:0007669"/>
    <property type="project" value="InterPro"/>
</dbReference>
<dbReference type="PANTHER" id="PTHR22762:SF133">
    <property type="entry name" value="P-TYPE DOMAIN-CONTAINING PROTEIN"/>
    <property type="match status" value="1"/>
</dbReference>
<evidence type="ECO:0000256" key="2">
    <source>
        <dbReference type="PROSITE-ProRule" id="PRU00779"/>
    </source>
</evidence>
<evidence type="ECO:0000313" key="6">
    <source>
        <dbReference type="Proteomes" id="UP001209878"/>
    </source>
</evidence>
<evidence type="ECO:0000313" key="5">
    <source>
        <dbReference type="EMBL" id="KAK2188015.1"/>
    </source>
</evidence>
<dbReference type="Gene3D" id="2.60.40.1760">
    <property type="entry name" value="glycosyl hydrolase (family 31)"/>
    <property type="match status" value="1"/>
</dbReference>
<dbReference type="PROSITE" id="PS51448">
    <property type="entry name" value="P_TREFOIL_2"/>
    <property type="match status" value="1"/>
</dbReference>
<reference evidence="5" key="1">
    <citation type="journal article" date="2023" name="Mol. Biol. Evol.">
        <title>Third-Generation Sequencing Reveals the Adaptive Role of the Epigenome in Three Deep-Sea Polychaetes.</title>
        <authorList>
            <person name="Perez M."/>
            <person name="Aroh O."/>
            <person name="Sun Y."/>
            <person name="Lan Y."/>
            <person name="Juniper S.K."/>
            <person name="Young C.R."/>
            <person name="Angers B."/>
            <person name="Qian P.Y."/>
        </authorList>
    </citation>
    <scope>NUCLEOTIDE SEQUENCE</scope>
    <source>
        <strain evidence="5">R07B-5</strain>
    </source>
</reference>
<comment type="caution">
    <text evidence="5">The sequence shown here is derived from an EMBL/GenBank/DDBJ whole genome shotgun (WGS) entry which is preliminary data.</text>
</comment>
<dbReference type="GO" id="GO:0030246">
    <property type="term" value="F:carbohydrate binding"/>
    <property type="evidence" value="ECO:0007669"/>
    <property type="project" value="InterPro"/>
</dbReference>
<keyword evidence="1" id="KW-1015">Disulfide bond</keyword>
<dbReference type="InterPro" id="IPR000519">
    <property type="entry name" value="P_trefoil_dom"/>
</dbReference>
<keyword evidence="3" id="KW-0812">Transmembrane</keyword>
<dbReference type="CDD" id="cd00111">
    <property type="entry name" value="Trefoil"/>
    <property type="match status" value="1"/>
</dbReference>
<proteinExistence type="predicted"/>
<gene>
    <name evidence="5" type="ORF">NP493_147g04063</name>
</gene>
<dbReference type="InterPro" id="IPR011013">
    <property type="entry name" value="Gal_mutarotase_sf_dom"/>
</dbReference>
<evidence type="ECO:0000259" key="4">
    <source>
        <dbReference type="PROSITE" id="PS51448"/>
    </source>
</evidence>
<name>A0AAD9UG43_RIDPI</name>
<accession>A0AAD9UG43</accession>
<dbReference type="Pfam" id="PF00088">
    <property type="entry name" value="Trefoil"/>
    <property type="match status" value="1"/>
</dbReference>
<dbReference type="Gene3D" id="4.10.110.10">
    <property type="entry name" value="Spasmolytic Protein, domain 1"/>
    <property type="match status" value="1"/>
</dbReference>
<sequence length="279" mass="31303">MNRSTEVFEIEFKGSRFSKKKRYLLTALGVAGVVVVLVLIGFVSWYIGRSHSAGVVQTEEPIPIAQSTRISCYPEDESGRPGKEACENRGCTYESSRFPAVPWCFFPQDGSYGYRVVSGPRTTDLGFTWLLGRKREDGVYGRNVENVTFDVEYLDNDLLRFKFDDADDDSRFKVPLDVMTAGVRATRPAYEVDVYSQDPFSFRVRRRSSAAVLWDTGPGGLTFSDQFLQIATLLPTGDVYGLGENTHQSFRHDTNFSSWPLFARHQASGSDKKHAVSLA</sequence>
<protein>
    <recommendedName>
        <fullName evidence="4">P-type domain-containing protein</fullName>
    </recommendedName>
</protein>
<organism evidence="5 6">
    <name type="scientific">Ridgeia piscesae</name>
    <name type="common">Tubeworm</name>
    <dbReference type="NCBI Taxonomy" id="27915"/>
    <lineage>
        <taxon>Eukaryota</taxon>
        <taxon>Metazoa</taxon>
        <taxon>Spiralia</taxon>
        <taxon>Lophotrochozoa</taxon>
        <taxon>Annelida</taxon>
        <taxon>Polychaeta</taxon>
        <taxon>Sedentaria</taxon>
        <taxon>Canalipalpata</taxon>
        <taxon>Sabellida</taxon>
        <taxon>Siboglinidae</taxon>
        <taxon>Ridgeia</taxon>
    </lineage>
</organism>